<dbReference type="SUPFAM" id="SSF52499">
    <property type="entry name" value="Isochorismatase-like hydrolases"/>
    <property type="match status" value="1"/>
</dbReference>
<name>A0AAE3T943_9RHOB</name>
<dbReference type="Pfam" id="PF00857">
    <property type="entry name" value="Isochorismatase"/>
    <property type="match status" value="1"/>
</dbReference>
<dbReference type="PANTHER" id="PTHR43540:SF1">
    <property type="entry name" value="ISOCHORISMATASE HYDROLASE"/>
    <property type="match status" value="1"/>
</dbReference>
<reference evidence="3" key="1">
    <citation type="submission" date="2023-03" db="EMBL/GenBank/DDBJ databases">
        <title>Multiphase analysis and comparison of six strains from genera Psychromarinibacter, Lutimaribacter, and Maritimibacter, including a novel species: Psychromarinibacter sediminicola sp. nov.</title>
        <authorList>
            <person name="Wang Y.-H."/>
            <person name="Ye M.-Q."/>
            <person name="Du Z.-J."/>
        </authorList>
    </citation>
    <scope>NUCLEOTIDE SEQUENCE</scope>
    <source>
        <strain evidence="3">C21-152</strain>
    </source>
</reference>
<evidence type="ECO:0000259" key="2">
    <source>
        <dbReference type="Pfam" id="PF00857"/>
    </source>
</evidence>
<dbReference type="InterPro" id="IPR000868">
    <property type="entry name" value="Isochorismatase-like_dom"/>
</dbReference>
<dbReference type="PANTHER" id="PTHR43540">
    <property type="entry name" value="PEROXYUREIDOACRYLATE/UREIDOACRYLATE AMIDOHYDROLASE-RELATED"/>
    <property type="match status" value="1"/>
</dbReference>
<gene>
    <name evidence="3" type="ORF">P1J78_05560</name>
</gene>
<dbReference type="Proteomes" id="UP001220964">
    <property type="component" value="Unassembled WGS sequence"/>
</dbReference>
<accession>A0AAE3T943</accession>
<feature type="domain" description="Isochorismatase-like" evidence="2">
    <location>
        <begin position="39"/>
        <end position="220"/>
    </location>
</feature>
<evidence type="ECO:0000313" key="3">
    <source>
        <dbReference type="EMBL" id="MDF0600190.1"/>
    </source>
</evidence>
<keyword evidence="4" id="KW-1185">Reference proteome</keyword>
<evidence type="ECO:0000256" key="1">
    <source>
        <dbReference type="ARBA" id="ARBA00022801"/>
    </source>
</evidence>
<evidence type="ECO:0000313" key="4">
    <source>
        <dbReference type="Proteomes" id="UP001220964"/>
    </source>
</evidence>
<dbReference type="EMBL" id="JARGYC010000010">
    <property type="protein sequence ID" value="MDF0600190.1"/>
    <property type="molecule type" value="Genomic_DNA"/>
</dbReference>
<dbReference type="InterPro" id="IPR036380">
    <property type="entry name" value="Isochorismatase-like_sf"/>
</dbReference>
<dbReference type="RefSeq" id="WP_275566334.1">
    <property type="nucleotide sequence ID" value="NZ_JARGYC010000010.1"/>
</dbReference>
<proteinExistence type="predicted"/>
<dbReference type="Gene3D" id="3.40.50.850">
    <property type="entry name" value="Isochorismatase-like"/>
    <property type="match status" value="1"/>
</dbReference>
<sequence length="236" mass="26200">MTPDRFEDHAWKDIVPDDLLQIYSAYTRETFVGPSPALLLIDLYNLAYRGGAKPPVELQDDYPSSCGIHAHEAIEPTRRLIAAARAAGVPIFYCTSDFRPMNAPRGVGPTRRNMRPTTAEDFEIWPDFAPEEGDVVIKKQRASIFAGTPLISHLNILGVQSVIVCGETTSGCVRASCVDAYSNGLHVSLVEECTFDRHDLIHKVNLFDLHHKYADVMHVDEVVDHLDAAKDTRAAE</sequence>
<dbReference type="InterPro" id="IPR050272">
    <property type="entry name" value="Isochorismatase-like_hydrls"/>
</dbReference>
<keyword evidence="1" id="KW-0378">Hydrolase</keyword>
<organism evidence="3 4">
    <name type="scientific">Psychromarinibacter sediminicola</name>
    <dbReference type="NCBI Taxonomy" id="3033385"/>
    <lineage>
        <taxon>Bacteria</taxon>
        <taxon>Pseudomonadati</taxon>
        <taxon>Pseudomonadota</taxon>
        <taxon>Alphaproteobacteria</taxon>
        <taxon>Rhodobacterales</taxon>
        <taxon>Paracoccaceae</taxon>
        <taxon>Psychromarinibacter</taxon>
    </lineage>
</organism>
<dbReference type="AlphaFoldDB" id="A0AAE3T943"/>
<comment type="caution">
    <text evidence="3">The sequence shown here is derived from an EMBL/GenBank/DDBJ whole genome shotgun (WGS) entry which is preliminary data.</text>
</comment>
<dbReference type="GO" id="GO:0016787">
    <property type="term" value="F:hydrolase activity"/>
    <property type="evidence" value="ECO:0007669"/>
    <property type="project" value="UniProtKB-KW"/>
</dbReference>
<protein>
    <submittedName>
        <fullName evidence="3">Isochorismatase family protein</fullName>
    </submittedName>
</protein>